<protein>
    <submittedName>
        <fullName evidence="1">Uncharacterized protein</fullName>
    </submittedName>
</protein>
<dbReference type="AlphaFoldDB" id="A0A8H7MKR0"/>
<evidence type="ECO:0000313" key="1">
    <source>
        <dbReference type="EMBL" id="KAF9700434.1"/>
    </source>
</evidence>
<reference evidence="1" key="1">
    <citation type="submission" date="2018-12" db="EMBL/GenBank/DDBJ databases">
        <authorList>
            <person name="Syme R.A."/>
            <person name="Farfan-Caceres L."/>
            <person name="Lichtenzveig J."/>
        </authorList>
    </citation>
    <scope>NUCLEOTIDE SEQUENCE</scope>
    <source>
        <strain evidence="1">Al4</strain>
    </source>
</reference>
<comment type="caution">
    <text evidence="1">The sequence shown here is derived from an EMBL/GenBank/DDBJ whole genome shotgun (WGS) entry which is preliminary data.</text>
</comment>
<keyword evidence="2" id="KW-1185">Reference proteome</keyword>
<organism evidence="1 2">
    <name type="scientific">Ascochyta lentis</name>
    <dbReference type="NCBI Taxonomy" id="205686"/>
    <lineage>
        <taxon>Eukaryota</taxon>
        <taxon>Fungi</taxon>
        <taxon>Dikarya</taxon>
        <taxon>Ascomycota</taxon>
        <taxon>Pezizomycotina</taxon>
        <taxon>Dothideomycetes</taxon>
        <taxon>Pleosporomycetidae</taxon>
        <taxon>Pleosporales</taxon>
        <taxon>Pleosporineae</taxon>
        <taxon>Didymellaceae</taxon>
        <taxon>Ascochyta</taxon>
    </lineage>
</organism>
<reference evidence="1" key="2">
    <citation type="submission" date="2020-09" db="EMBL/GenBank/DDBJ databases">
        <title>Reference genome assembly for Australian Ascochyta lentis isolate Al4.</title>
        <authorList>
            <person name="Lee R.C."/>
            <person name="Farfan-Caceres L.M."/>
            <person name="Debler J.W."/>
            <person name="Williams A.H."/>
            <person name="Henares B.M."/>
        </authorList>
    </citation>
    <scope>NUCLEOTIDE SEQUENCE</scope>
    <source>
        <strain evidence="1">Al4</strain>
    </source>
</reference>
<dbReference type="OrthoDB" id="3735927at2759"/>
<proteinExistence type="predicted"/>
<accession>A0A8H7MKR0</accession>
<name>A0A8H7MKR0_9PLEO</name>
<evidence type="ECO:0000313" key="2">
    <source>
        <dbReference type="Proteomes" id="UP000651452"/>
    </source>
</evidence>
<dbReference type="EMBL" id="RZGK01000003">
    <property type="protein sequence ID" value="KAF9700434.1"/>
    <property type="molecule type" value="Genomic_DNA"/>
</dbReference>
<sequence>MPAPKTLATPMVPTFQMPPAMASPTGLMGPPSVPGPPLETLEQRIYDLLAPFREIDFDAEGEVGLPSRKSECKALILCENVAFLIRHNQASYGKHIEPNDISFAAKGWVARTMVNGFVGIGIFVNGNGFSHTVLRTTIAKGEDVVDKLADKADELLQPFFPGV</sequence>
<gene>
    <name evidence="1" type="ORF">EKO04_001955</name>
</gene>
<dbReference type="Proteomes" id="UP000651452">
    <property type="component" value="Unassembled WGS sequence"/>
</dbReference>